<dbReference type="Proteomes" id="UP000886523">
    <property type="component" value="Unassembled WGS sequence"/>
</dbReference>
<keyword evidence="2" id="KW-1185">Reference proteome</keyword>
<comment type="caution">
    <text evidence="1">The sequence shown here is derived from an EMBL/GenBank/DDBJ whole genome shotgun (WGS) entry which is preliminary data.</text>
</comment>
<dbReference type="EMBL" id="MU128924">
    <property type="protein sequence ID" value="KAF9518554.1"/>
    <property type="molecule type" value="Genomic_DNA"/>
</dbReference>
<reference evidence="1" key="1">
    <citation type="journal article" date="2020" name="Nat. Commun.">
        <title>Large-scale genome sequencing of mycorrhizal fungi provides insights into the early evolution of symbiotic traits.</title>
        <authorList>
            <person name="Miyauchi S."/>
            <person name="Kiss E."/>
            <person name="Kuo A."/>
            <person name="Drula E."/>
            <person name="Kohler A."/>
            <person name="Sanchez-Garcia M."/>
            <person name="Morin E."/>
            <person name="Andreopoulos B."/>
            <person name="Barry K.W."/>
            <person name="Bonito G."/>
            <person name="Buee M."/>
            <person name="Carver A."/>
            <person name="Chen C."/>
            <person name="Cichocki N."/>
            <person name="Clum A."/>
            <person name="Culley D."/>
            <person name="Crous P.W."/>
            <person name="Fauchery L."/>
            <person name="Girlanda M."/>
            <person name="Hayes R.D."/>
            <person name="Keri Z."/>
            <person name="LaButti K."/>
            <person name="Lipzen A."/>
            <person name="Lombard V."/>
            <person name="Magnuson J."/>
            <person name="Maillard F."/>
            <person name="Murat C."/>
            <person name="Nolan M."/>
            <person name="Ohm R.A."/>
            <person name="Pangilinan J."/>
            <person name="Pereira M.F."/>
            <person name="Perotto S."/>
            <person name="Peter M."/>
            <person name="Pfister S."/>
            <person name="Riley R."/>
            <person name="Sitrit Y."/>
            <person name="Stielow J.B."/>
            <person name="Szollosi G."/>
            <person name="Zifcakova L."/>
            <person name="Stursova M."/>
            <person name="Spatafora J.W."/>
            <person name="Tedersoo L."/>
            <person name="Vaario L.M."/>
            <person name="Yamada A."/>
            <person name="Yan M."/>
            <person name="Wang P."/>
            <person name="Xu J."/>
            <person name="Bruns T."/>
            <person name="Baldrian P."/>
            <person name="Vilgalys R."/>
            <person name="Dunand C."/>
            <person name="Henrissat B."/>
            <person name="Grigoriev I.V."/>
            <person name="Hibbett D."/>
            <person name="Nagy L.G."/>
            <person name="Martin F.M."/>
        </authorList>
    </citation>
    <scope>NUCLEOTIDE SEQUENCE</scope>
    <source>
        <strain evidence="1">UP504</strain>
    </source>
</reference>
<name>A0A9P6B6B6_9AGAM</name>
<gene>
    <name evidence="1" type="ORF">BS47DRAFT_1338247</name>
</gene>
<evidence type="ECO:0000313" key="1">
    <source>
        <dbReference type="EMBL" id="KAF9518554.1"/>
    </source>
</evidence>
<proteinExistence type="predicted"/>
<evidence type="ECO:0000313" key="2">
    <source>
        <dbReference type="Proteomes" id="UP000886523"/>
    </source>
</evidence>
<accession>A0A9P6B6B6</accession>
<sequence>MGIITCLHKTHKRDWETAHHPTSTSQRQLGICAQNCKLVSHILKPMSKYKGTCGT</sequence>
<organism evidence="1 2">
    <name type="scientific">Hydnum rufescens UP504</name>
    <dbReference type="NCBI Taxonomy" id="1448309"/>
    <lineage>
        <taxon>Eukaryota</taxon>
        <taxon>Fungi</taxon>
        <taxon>Dikarya</taxon>
        <taxon>Basidiomycota</taxon>
        <taxon>Agaricomycotina</taxon>
        <taxon>Agaricomycetes</taxon>
        <taxon>Cantharellales</taxon>
        <taxon>Hydnaceae</taxon>
        <taxon>Hydnum</taxon>
    </lineage>
</organism>
<dbReference type="AlphaFoldDB" id="A0A9P6B6B6"/>
<protein>
    <submittedName>
        <fullName evidence="1">Uncharacterized protein</fullName>
    </submittedName>
</protein>